<dbReference type="AlphaFoldDB" id="A0AAV7U174"/>
<accession>A0AAV7U174</accession>
<feature type="compositionally biased region" description="Basic and acidic residues" evidence="1">
    <location>
        <begin position="22"/>
        <end position="33"/>
    </location>
</feature>
<evidence type="ECO:0000313" key="3">
    <source>
        <dbReference type="Proteomes" id="UP001066276"/>
    </source>
</evidence>
<evidence type="ECO:0000256" key="1">
    <source>
        <dbReference type="SAM" id="MobiDB-lite"/>
    </source>
</evidence>
<comment type="caution">
    <text evidence="2">The sequence shown here is derived from an EMBL/GenBank/DDBJ whole genome shotgun (WGS) entry which is preliminary data.</text>
</comment>
<name>A0AAV7U174_PLEWA</name>
<feature type="compositionally biased region" description="Low complexity" evidence="1">
    <location>
        <begin position="35"/>
        <end position="51"/>
    </location>
</feature>
<protein>
    <submittedName>
        <fullName evidence="2">Uncharacterized protein</fullName>
    </submittedName>
</protein>
<sequence length="132" mass="13764">MGGSFQPELYLRTGSWSAERPPFWDRGGRERRPGLRGASARPAGRRIAAGPSVPEKHKRTRRSGAEGCPPPGVATEEGATARPPPSALGIGARGAHHFGAKETAGGARSPGARVIGLRDEGSPRGSPRLINT</sequence>
<dbReference type="EMBL" id="JANPWB010000006">
    <property type="protein sequence ID" value="KAJ1182540.1"/>
    <property type="molecule type" value="Genomic_DNA"/>
</dbReference>
<gene>
    <name evidence="2" type="ORF">NDU88_007728</name>
</gene>
<reference evidence="2" key="1">
    <citation type="journal article" date="2022" name="bioRxiv">
        <title>Sequencing and chromosome-scale assembly of the giantPleurodeles waltlgenome.</title>
        <authorList>
            <person name="Brown T."/>
            <person name="Elewa A."/>
            <person name="Iarovenko S."/>
            <person name="Subramanian E."/>
            <person name="Araus A.J."/>
            <person name="Petzold A."/>
            <person name="Susuki M."/>
            <person name="Suzuki K.-i.T."/>
            <person name="Hayashi T."/>
            <person name="Toyoda A."/>
            <person name="Oliveira C."/>
            <person name="Osipova E."/>
            <person name="Leigh N.D."/>
            <person name="Simon A."/>
            <person name="Yun M.H."/>
        </authorList>
    </citation>
    <scope>NUCLEOTIDE SEQUENCE</scope>
    <source>
        <strain evidence="2">20211129_DDA</strain>
        <tissue evidence="2">Liver</tissue>
    </source>
</reference>
<keyword evidence="3" id="KW-1185">Reference proteome</keyword>
<dbReference type="Proteomes" id="UP001066276">
    <property type="component" value="Chromosome 3_2"/>
</dbReference>
<evidence type="ECO:0000313" key="2">
    <source>
        <dbReference type="EMBL" id="KAJ1182540.1"/>
    </source>
</evidence>
<proteinExistence type="predicted"/>
<feature type="region of interest" description="Disordered" evidence="1">
    <location>
        <begin position="1"/>
        <end position="132"/>
    </location>
</feature>
<organism evidence="2 3">
    <name type="scientific">Pleurodeles waltl</name>
    <name type="common">Iberian ribbed newt</name>
    <dbReference type="NCBI Taxonomy" id="8319"/>
    <lineage>
        <taxon>Eukaryota</taxon>
        <taxon>Metazoa</taxon>
        <taxon>Chordata</taxon>
        <taxon>Craniata</taxon>
        <taxon>Vertebrata</taxon>
        <taxon>Euteleostomi</taxon>
        <taxon>Amphibia</taxon>
        <taxon>Batrachia</taxon>
        <taxon>Caudata</taxon>
        <taxon>Salamandroidea</taxon>
        <taxon>Salamandridae</taxon>
        <taxon>Pleurodelinae</taxon>
        <taxon>Pleurodeles</taxon>
    </lineage>
</organism>